<name>A0ACC6IFZ2_9ACTN</name>
<dbReference type="EMBL" id="JAVIZJ010000003">
    <property type="protein sequence ID" value="MDR6209643.1"/>
    <property type="molecule type" value="Genomic_DNA"/>
</dbReference>
<keyword evidence="2" id="KW-1185">Reference proteome</keyword>
<dbReference type="Proteomes" id="UP001261666">
    <property type="component" value="Unassembled WGS sequence"/>
</dbReference>
<evidence type="ECO:0000313" key="1">
    <source>
        <dbReference type="EMBL" id="MDR6209643.1"/>
    </source>
</evidence>
<gene>
    <name evidence="1" type="ORF">QE364_001343</name>
</gene>
<proteinExistence type="predicted"/>
<comment type="caution">
    <text evidence="1">The sequence shown here is derived from an EMBL/GenBank/DDBJ whole genome shotgun (WGS) entry which is preliminary data.</text>
</comment>
<accession>A0ACC6IFZ2</accession>
<protein>
    <submittedName>
        <fullName evidence="1">Uncharacterized protein</fullName>
    </submittedName>
</protein>
<reference evidence="1" key="1">
    <citation type="submission" date="2023-08" db="EMBL/GenBank/DDBJ databases">
        <title>Functional and genomic diversity of the sorghum phyllosphere microbiome.</title>
        <authorList>
            <person name="Shade A."/>
        </authorList>
    </citation>
    <scope>NUCLEOTIDE SEQUENCE</scope>
    <source>
        <strain evidence="1">SORGH_AS_0885</strain>
    </source>
</reference>
<sequence>MTPVAGVDCWCPEVGWAGEPDPGGWSRSQRTWRLDGTVWRRRGEGVLGAVALGRLVRRGQPRVFHADAGAVHEHVGAGRVELLETAGRAAGRVPVGGAAVEAIALRDDDRGVALLVMESC</sequence>
<organism evidence="1 2">
    <name type="scientific">Nocardioides zeae</name>
    <dbReference type="NCBI Taxonomy" id="1457234"/>
    <lineage>
        <taxon>Bacteria</taxon>
        <taxon>Bacillati</taxon>
        <taxon>Actinomycetota</taxon>
        <taxon>Actinomycetes</taxon>
        <taxon>Propionibacteriales</taxon>
        <taxon>Nocardioidaceae</taxon>
        <taxon>Nocardioides</taxon>
    </lineage>
</organism>
<evidence type="ECO:0000313" key="2">
    <source>
        <dbReference type="Proteomes" id="UP001261666"/>
    </source>
</evidence>